<dbReference type="STRING" id="1329250.WOSG25_061220"/>
<keyword evidence="1" id="KW-0812">Transmembrane</keyword>
<feature type="transmembrane region" description="Helical" evidence="1">
    <location>
        <begin position="52"/>
        <end position="72"/>
    </location>
</feature>
<evidence type="ECO:0000313" key="3">
    <source>
        <dbReference type="Proteomes" id="UP000030643"/>
    </source>
</evidence>
<dbReference type="RefSeq" id="WP_027699046.1">
    <property type="nucleotide sequence ID" value="NZ_DF820489.1"/>
</dbReference>
<dbReference type="Proteomes" id="UP000030643">
    <property type="component" value="Unassembled WGS sequence"/>
</dbReference>
<reference evidence="3" key="1">
    <citation type="journal article" date="2014" name="Genome Announc.">
        <title>Draft genome sequence of Weissella oryzae SG25T, isolated from fermented rice grains.</title>
        <authorList>
            <person name="Tanizawa Y."/>
            <person name="Fujisawa T."/>
            <person name="Mochizuki T."/>
            <person name="Kaminuma E."/>
            <person name="Suzuki Y."/>
            <person name="Nakamura Y."/>
            <person name="Tohno M."/>
        </authorList>
    </citation>
    <scope>NUCLEOTIDE SEQUENCE [LARGE SCALE GENOMIC DNA]</scope>
    <source>
        <strain evidence="3">DSM 25784 / JCM 18191 / LMG 30913 / SG25</strain>
    </source>
</reference>
<evidence type="ECO:0000256" key="1">
    <source>
        <dbReference type="SAM" id="Phobius"/>
    </source>
</evidence>
<dbReference type="AlphaFoldDB" id="A0A069CUB1"/>
<keyword evidence="3" id="KW-1185">Reference proteome</keyword>
<gene>
    <name evidence="2" type="ORF">WOSG25_061220</name>
</gene>
<name>A0A069CUB1_WEIOS</name>
<feature type="transmembrane region" description="Helical" evidence="1">
    <location>
        <begin position="5"/>
        <end position="22"/>
    </location>
</feature>
<keyword evidence="1" id="KW-0472">Membrane</keyword>
<feature type="transmembrane region" description="Helical" evidence="1">
    <location>
        <begin position="28"/>
        <end position="45"/>
    </location>
</feature>
<protein>
    <submittedName>
        <fullName evidence="2">Uncharacterized protein</fullName>
    </submittedName>
</protein>
<sequence length="75" mass="8608">MNKIIDWIIASLFILGLVMTLFRINNPWFMIVVDIAGITWSVIRYRQSHRGILIALGVVLLIQLVFQIITILEAV</sequence>
<proteinExistence type="predicted"/>
<dbReference type="EMBL" id="DF820489">
    <property type="protein sequence ID" value="GAK30992.1"/>
    <property type="molecule type" value="Genomic_DNA"/>
</dbReference>
<keyword evidence="1" id="KW-1133">Transmembrane helix</keyword>
<organism evidence="2 3">
    <name type="scientific">Weissella oryzae (strain DSM 25784 / JCM 18191 / LMG 30913 / SG25)</name>
    <dbReference type="NCBI Taxonomy" id="1329250"/>
    <lineage>
        <taxon>Bacteria</taxon>
        <taxon>Bacillati</taxon>
        <taxon>Bacillota</taxon>
        <taxon>Bacilli</taxon>
        <taxon>Lactobacillales</taxon>
        <taxon>Lactobacillaceae</taxon>
        <taxon>Weissella</taxon>
    </lineage>
</organism>
<evidence type="ECO:0000313" key="2">
    <source>
        <dbReference type="EMBL" id="GAK30992.1"/>
    </source>
</evidence>
<accession>A0A069CUB1</accession>